<keyword evidence="2" id="KW-1133">Transmembrane helix</keyword>
<dbReference type="Proteomes" id="UP001597357">
    <property type="component" value="Unassembled WGS sequence"/>
</dbReference>
<dbReference type="EMBL" id="JBHULZ010000041">
    <property type="protein sequence ID" value="MFD2698035.1"/>
    <property type="molecule type" value="Genomic_DNA"/>
</dbReference>
<evidence type="ECO:0000313" key="4">
    <source>
        <dbReference type="Proteomes" id="UP001597357"/>
    </source>
</evidence>
<comment type="caution">
    <text evidence="3">The sequence shown here is derived from an EMBL/GenBank/DDBJ whole genome shotgun (WGS) entry which is preliminary data.</text>
</comment>
<name>A0ABW5SEE5_9FLAO</name>
<evidence type="ECO:0000313" key="3">
    <source>
        <dbReference type="EMBL" id="MFD2698035.1"/>
    </source>
</evidence>
<dbReference type="RefSeq" id="WP_379046937.1">
    <property type="nucleotide sequence ID" value="NZ_JBHULZ010000041.1"/>
</dbReference>
<feature type="region of interest" description="Disordered" evidence="1">
    <location>
        <begin position="75"/>
        <end position="177"/>
    </location>
</feature>
<keyword evidence="2" id="KW-0472">Membrane</keyword>
<protein>
    <recommendedName>
        <fullName evidence="5">Outer membrane protein beta-barrel domain-containing protein</fullName>
    </recommendedName>
</protein>
<accession>A0ABW5SEE5</accession>
<feature type="compositionally biased region" description="Polar residues" evidence="1">
    <location>
        <begin position="156"/>
        <end position="177"/>
    </location>
</feature>
<evidence type="ECO:0000256" key="1">
    <source>
        <dbReference type="SAM" id="MobiDB-lite"/>
    </source>
</evidence>
<reference evidence="4" key="1">
    <citation type="journal article" date="2019" name="Int. J. Syst. Evol. Microbiol.">
        <title>The Global Catalogue of Microorganisms (GCM) 10K type strain sequencing project: providing services to taxonomists for standard genome sequencing and annotation.</title>
        <authorList>
            <consortium name="The Broad Institute Genomics Platform"/>
            <consortium name="The Broad Institute Genome Sequencing Center for Infectious Disease"/>
            <person name="Wu L."/>
            <person name="Ma J."/>
        </authorList>
    </citation>
    <scope>NUCLEOTIDE SEQUENCE [LARGE SCALE GENOMIC DNA]</scope>
    <source>
        <strain evidence="4">KCTC 42255</strain>
    </source>
</reference>
<evidence type="ECO:0008006" key="5">
    <source>
        <dbReference type="Google" id="ProtNLM"/>
    </source>
</evidence>
<evidence type="ECO:0000256" key="2">
    <source>
        <dbReference type="SAM" id="Phobius"/>
    </source>
</evidence>
<keyword evidence="2" id="KW-0812">Transmembrane</keyword>
<feature type="compositionally biased region" description="Basic and acidic residues" evidence="1">
    <location>
        <begin position="84"/>
        <end position="132"/>
    </location>
</feature>
<keyword evidence="4" id="KW-1185">Reference proteome</keyword>
<sequence length="487" mass="55045">MKDKKHIDRLFQEKFKDFEAAPSNQVWKNIETELSPRKKKRAAFFWWRLGGLAAILIIAFLAGNWFYNTQNQPFKTSPSQVEISEPKLRDESKESLLTSEEKELEFNNTKTHFDNQKNTSEEQINKNEKRISQQEQETAAFKQGKNPPKTIYSAAQPKSNEQIDNQGENQRQLKVSSKNEVNKNTFASTNSTVNDLQTKNNNTFTKQKPKEILDLVESSILNPLEESLEEANALTEKAKEQKDTPNKAEDLATQNRWSVTPQMSPIYFGNLNARGNPIDARFASNENDGAISMNYGIQVGYQISTNFKIRSGVNRVVVGNKTKEIGFTASAENITTLRNVNTTSTAMNLKVVPNPEQMKGVQGFNNYIAGNIQQQMGFIEIPLELEYTLLQRKINIHLIGGASTLLLNKNEVAINSDLGNINLGEANNLNNVSFTTNVGVGLGYNFNEKMRFQLEPVFKYQLNTYTGNTAGYSPFLFGLYTGINWKF</sequence>
<organism evidence="3 4">
    <name type="scientific">Mesonia sediminis</name>
    <dbReference type="NCBI Taxonomy" id="1703946"/>
    <lineage>
        <taxon>Bacteria</taxon>
        <taxon>Pseudomonadati</taxon>
        <taxon>Bacteroidota</taxon>
        <taxon>Flavobacteriia</taxon>
        <taxon>Flavobacteriales</taxon>
        <taxon>Flavobacteriaceae</taxon>
        <taxon>Mesonia</taxon>
    </lineage>
</organism>
<gene>
    <name evidence="3" type="ORF">ACFSQ0_08535</name>
</gene>
<proteinExistence type="predicted"/>
<feature type="transmembrane region" description="Helical" evidence="2">
    <location>
        <begin position="45"/>
        <end position="67"/>
    </location>
</feature>